<dbReference type="EMBL" id="FOQD01000008">
    <property type="protein sequence ID" value="SFI36933.1"/>
    <property type="molecule type" value="Genomic_DNA"/>
</dbReference>
<organism evidence="1 2">
    <name type="scientific">Planctomicrobium piriforme</name>
    <dbReference type="NCBI Taxonomy" id="1576369"/>
    <lineage>
        <taxon>Bacteria</taxon>
        <taxon>Pseudomonadati</taxon>
        <taxon>Planctomycetota</taxon>
        <taxon>Planctomycetia</taxon>
        <taxon>Planctomycetales</taxon>
        <taxon>Planctomycetaceae</taxon>
        <taxon>Planctomicrobium</taxon>
    </lineage>
</organism>
<accession>A0A1I3HMT0</accession>
<reference evidence="2" key="1">
    <citation type="submission" date="2016-10" db="EMBL/GenBank/DDBJ databases">
        <authorList>
            <person name="Varghese N."/>
            <person name="Submissions S."/>
        </authorList>
    </citation>
    <scope>NUCLEOTIDE SEQUENCE [LARGE SCALE GENOMIC DNA]</scope>
    <source>
        <strain evidence="2">DSM 26348</strain>
    </source>
</reference>
<evidence type="ECO:0000313" key="2">
    <source>
        <dbReference type="Proteomes" id="UP000199518"/>
    </source>
</evidence>
<protein>
    <submittedName>
        <fullName evidence="1">Uncharacterized protein</fullName>
    </submittedName>
</protein>
<evidence type="ECO:0000313" key="1">
    <source>
        <dbReference type="EMBL" id="SFI36933.1"/>
    </source>
</evidence>
<proteinExistence type="predicted"/>
<keyword evidence="2" id="KW-1185">Reference proteome</keyword>
<dbReference type="RefSeq" id="WP_092050410.1">
    <property type="nucleotide sequence ID" value="NZ_FOQD01000008.1"/>
</dbReference>
<name>A0A1I3HMT0_9PLAN</name>
<gene>
    <name evidence="1" type="ORF">SAMN05421753_108123</name>
</gene>
<dbReference type="AlphaFoldDB" id="A0A1I3HMT0"/>
<dbReference type="Proteomes" id="UP000199518">
    <property type="component" value="Unassembled WGS sequence"/>
</dbReference>
<dbReference type="STRING" id="1576369.SAMN05421753_108123"/>
<sequence>MTLFKNHRRLSSFRRTAAIAGCALLLSGQPGCHHLAFWKHGHAEKEAEDACKCPQFAVPHRIYVVAHGPIGVAGPPQGFVVEVVAALNSIPNCNAILLPPNAPLEPLPGTPGPPAAILQLPDGLDPNPVIEQLLIIDIVEIQQFRPMRLSAVLERRTVADGMVISRDHRTWNAPIDIEPQGPSKFSRFILNHPPPLDITEQHELSRLSPQTFYRNIAQQLAGELVAVPGASAP</sequence>